<dbReference type="InterPro" id="IPR036565">
    <property type="entry name" value="Mur-like_cat_sf"/>
</dbReference>
<dbReference type="InterPro" id="IPR004101">
    <property type="entry name" value="Mur_ligase_C"/>
</dbReference>
<gene>
    <name evidence="14" type="ORF">D1B32_08270</name>
</gene>
<dbReference type="Gene3D" id="3.40.1190.10">
    <property type="entry name" value="Mur-like, catalytic domain"/>
    <property type="match status" value="1"/>
</dbReference>
<comment type="catalytic activity">
    <reaction evidence="10">
        <text>(6S)-5,6,7,8-tetrahydrofolyl-(gamma-L-Glu)(n) + L-glutamate + ATP = (6S)-5,6,7,8-tetrahydrofolyl-(gamma-L-Glu)(n+1) + ADP + phosphate + H(+)</text>
        <dbReference type="Rhea" id="RHEA:10580"/>
        <dbReference type="Rhea" id="RHEA-COMP:14738"/>
        <dbReference type="Rhea" id="RHEA-COMP:14740"/>
        <dbReference type="ChEBI" id="CHEBI:15378"/>
        <dbReference type="ChEBI" id="CHEBI:29985"/>
        <dbReference type="ChEBI" id="CHEBI:30616"/>
        <dbReference type="ChEBI" id="CHEBI:43474"/>
        <dbReference type="ChEBI" id="CHEBI:141005"/>
        <dbReference type="ChEBI" id="CHEBI:456216"/>
        <dbReference type="EC" id="6.3.2.17"/>
    </reaction>
</comment>
<evidence type="ECO:0000256" key="2">
    <source>
        <dbReference type="ARBA" id="ARBA00008276"/>
    </source>
</evidence>
<reference evidence="14 15" key="1">
    <citation type="journal article" date="2007" name="Int. J. Syst. Evol. Microbiol.">
        <title>Oceanobacillus profundus sp. nov., isolated from a deep-sea sediment core.</title>
        <authorList>
            <person name="Kim Y.G."/>
            <person name="Choi D.H."/>
            <person name="Hyun S."/>
            <person name="Cho B.C."/>
        </authorList>
    </citation>
    <scope>NUCLEOTIDE SEQUENCE [LARGE SCALE GENOMIC DNA]</scope>
    <source>
        <strain evidence="14 15">DSM 18246</strain>
    </source>
</reference>
<dbReference type="GO" id="GO:0008841">
    <property type="term" value="F:dihydrofolate synthase activity"/>
    <property type="evidence" value="ECO:0007669"/>
    <property type="project" value="TreeGrafter"/>
</dbReference>
<keyword evidence="15" id="KW-1185">Reference proteome</keyword>
<dbReference type="Proteomes" id="UP000285456">
    <property type="component" value="Unassembled WGS sequence"/>
</dbReference>
<comment type="caution">
    <text evidence="14">The sequence shown here is derived from an EMBL/GenBank/DDBJ whole genome shotgun (WGS) entry which is preliminary data.</text>
</comment>
<evidence type="ECO:0000256" key="3">
    <source>
        <dbReference type="ARBA" id="ARBA00013025"/>
    </source>
</evidence>
<evidence type="ECO:0000256" key="1">
    <source>
        <dbReference type="ARBA" id="ARBA00001946"/>
    </source>
</evidence>
<evidence type="ECO:0000256" key="6">
    <source>
        <dbReference type="ARBA" id="ARBA00022741"/>
    </source>
</evidence>
<dbReference type="GO" id="GO:0004326">
    <property type="term" value="F:tetrahydrofolylpolyglutamate synthase activity"/>
    <property type="evidence" value="ECO:0007669"/>
    <property type="project" value="UniProtKB-EC"/>
</dbReference>
<dbReference type="Pfam" id="PF02875">
    <property type="entry name" value="Mur_ligase_C"/>
    <property type="match status" value="1"/>
</dbReference>
<organism evidence="14 15">
    <name type="scientific">Oceanobacillus profundus</name>
    <dbReference type="NCBI Taxonomy" id="372463"/>
    <lineage>
        <taxon>Bacteria</taxon>
        <taxon>Bacillati</taxon>
        <taxon>Bacillota</taxon>
        <taxon>Bacilli</taxon>
        <taxon>Bacillales</taxon>
        <taxon>Bacillaceae</taxon>
        <taxon>Oceanobacillus</taxon>
    </lineage>
</organism>
<evidence type="ECO:0000256" key="8">
    <source>
        <dbReference type="ARBA" id="ARBA00022842"/>
    </source>
</evidence>
<dbReference type="GO" id="GO:0046872">
    <property type="term" value="F:metal ion binding"/>
    <property type="evidence" value="ECO:0007669"/>
    <property type="project" value="UniProtKB-KW"/>
</dbReference>
<keyword evidence="8" id="KW-0460">Magnesium</keyword>
<feature type="domain" description="Mur ligase C-terminal" evidence="12">
    <location>
        <begin position="292"/>
        <end position="408"/>
    </location>
</feature>
<dbReference type="Gene3D" id="3.90.190.20">
    <property type="entry name" value="Mur ligase, C-terminal domain"/>
    <property type="match status" value="1"/>
</dbReference>
<dbReference type="EMBL" id="QWEH01000004">
    <property type="protein sequence ID" value="RHW33031.1"/>
    <property type="molecule type" value="Genomic_DNA"/>
</dbReference>
<dbReference type="InterPro" id="IPR036615">
    <property type="entry name" value="Mur_ligase_C_dom_sf"/>
</dbReference>
<evidence type="ECO:0000256" key="5">
    <source>
        <dbReference type="ARBA" id="ARBA00022723"/>
    </source>
</evidence>
<dbReference type="GO" id="GO:0005524">
    <property type="term" value="F:ATP binding"/>
    <property type="evidence" value="ECO:0007669"/>
    <property type="project" value="UniProtKB-KW"/>
</dbReference>
<dbReference type="InterPro" id="IPR013221">
    <property type="entry name" value="Mur_ligase_cen"/>
</dbReference>
<dbReference type="EC" id="6.3.2.17" evidence="3"/>
<evidence type="ECO:0000313" key="14">
    <source>
        <dbReference type="EMBL" id="RHW33031.1"/>
    </source>
</evidence>
<keyword evidence="6 11" id="KW-0547">Nucleotide-binding</keyword>
<dbReference type="NCBIfam" id="TIGR01499">
    <property type="entry name" value="folC"/>
    <property type="match status" value="1"/>
</dbReference>
<evidence type="ECO:0000256" key="9">
    <source>
        <dbReference type="ARBA" id="ARBA00030592"/>
    </source>
</evidence>
<name>A0A417YJ50_9BACI</name>
<keyword evidence="5" id="KW-0479">Metal-binding</keyword>
<keyword evidence="7 11" id="KW-0067">ATP-binding</keyword>
<evidence type="ECO:0000259" key="13">
    <source>
        <dbReference type="Pfam" id="PF08245"/>
    </source>
</evidence>
<comment type="similarity">
    <text evidence="2 11">Belongs to the folylpolyglutamate synthase family.</text>
</comment>
<dbReference type="RefSeq" id="WP_118889086.1">
    <property type="nucleotide sequence ID" value="NZ_PHUT01000004.1"/>
</dbReference>
<proteinExistence type="inferred from homology"/>
<dbReference type="PANTHER" id="PTHR11136:SF0">
    <property type="entry name" value="DIHYDROFOLATE SYNTHETASE-RELATED"/>
    <property type="match status" value="1"/>
</dbReference>
<sequence length="423" mass="47191">MFTTFPEIEDFFNSRKAFGIKPGIDRIHRLLALLNHPEKSAPAIHVAGTNGKGSTIQFIKNALQANGYKVGVFTSPSLTGLTGHMKLNDSEITEQLFVDLCNELYPHVIQLDQENDPPTEFEMITALAFLYFSERVDIALIEAGMGGREDTTNCFQPILSIITNVAKDHTAFLGNSISEIAYQKAGIIKTGAPVVVGHLETEAFTVIKAEAEKHYTPVYQLGKDVIYNHNQGQSMTWYSKERMVHLKLLMYGDYQFQNAALALMALEKLNDAGYQISFSKASPAIEQTRLAGRFEIVNKNPLIILDGAHNPAGVAAFIKTVNEHFAEKDKQLLVAVFKDKELDAMLEQLSTSFTSITLTTFQHPRAAKAVDLYRLAPAKQKRIADDWKQEVNQILQGKGNGVWFITGSLNFISLVREYIFSRN</sequence>
<dbReference type="PANTHER" id="PTHR11136">
    <property type="entry name" value="FOLYLPOLYGLUTAMATE SYNTHASE-RELATED"/>
    <property type="match status" value="1"/>
</dbReference>
<dbReference type="Pfam" id="PF08245">
    <property type="entry name" value="Mur_ligase_M"/>
    <property type="match status" value="1"/>
</dbReference>
<evidence type="ECO:0000256" key="11">
    <source>
        <dbReference type="PIRNR" id="PIRNR001563"/>
    </source>
</evidence>
<dbReference type="GO" id="GO:0005737">
    <property type="term" value="C:cytoplasm"/>
    <property type="evidence" value="ECO:0007669"/>
    <property type="project" value="TreeGrafter"/>
</dbReference>
<dbReference type="InterPro" id="IPR001645">
    <property type="entry name" value="Folylpolyglutamate_synth"/>
</dbReference>
<evidence type="ECO:0000256" key="10">
    <source>
        <dbReference type="ARBA" id="ARBA00047493"/>
    </source>
</evidence>
<dbReference type="SUPFAM" id="SSF53623">
    <property type="entry name" value="MurD-like peptide ligases, catalytic domain"/>
    <property type="match status" value="1"/>
</dbReference>
<evidence type="ECO:0000256" key="4">
    <source>
        <dbReference type="ARBA" id="ARBA00022598"/>
    </source>
</evidence>
<dbReference type="PIRSF" id="PIRSF001563">
    <property type="entry name" value="Folylpolyglu_synth"/>
    <property type="match status" value="1"/>
</dbReference>
<evidence type="ECO:0000259" key="12">
    <source>
        <dbReference type="Pfam" id="PF02875"/>
    </source>
</evidence>
<dbReference type="SUPFAM" id="SSF53244">
    <property type="entry name" value="MurD-like peptide ligases, peptide-binding domain"/>
    <property type="match status" value="1"/>
</dbReference>
<feature type="domain" description="Mur ligase central" evidence="13">
    <location>
        <begin position="46"/>
        <end position="265"/>
    </location>
</feature>
<dbReference type="FunFam" id="3.40.1190.10:FF:000011">
    <property type="entry name" value="Folylpolyglutamate synthase/dihydrofolate synthase"/>
    <property type="match status" value="1"/>
</dbReference>
<evidence type="ECO:0000313" key="15">
    <source>
        <dbReference type="Proteomes" id="UP000285456"/>
    </source>
</evidence>
<protein>
    <recommendedName>
        <fullName evidence="3">tetrahydrofolate synthase</fullName>
        <ecNumber evidence="3">6.3.2.17</ecNumber>
    </recommendedName>
    <alternativeName>
        <fullName evidence="9">Tetrahydrofolylpolyglutamate synthase</fullName>
    </alternativeName>
</protein>
<dbReference type="OrthoDB" id="9809356at2"/>
<evidence type="ECO:0000256" key="7">
    <source>
        <dbReference type="ARBA" id="ARBA00022840"/>
    </source>
</evidence>
<accession>A0A417YJ50</accession>
<dbReference type="AlphaFoldDB" id="A0A417YJ50"/>
<keyword evidence="4 11" id="KW-0436">Ligase</keyword>
<comment type="cofactor">
    <cofactor evidence="1">
        <name>Mg(2+)</name>
        <dbReference type="ChEBI" id="CHEBI:18420"/>
    </cofactor>
</comment>